<keyword evidence="2" id="KW-0614">Plasmid</keyword>
<evidence type="ECO:0000259" key="1">
    <source>
        <dbReference type="PROSITE" id="PS51725"/>
    </source>
</evidence>
<protein>
    <submittedName>
        <fullName evidence="2">Antibiotic biosynthesis monooxygenase family protein</fullName>
    </submittedName>
</protein>
<dbReference type="SUPFAM" id="SSF54909">
    <property type="entry name" value="Dimeric alpha+beta barrel"/>
    <property type="match status" value="1"/>
</dbReference>
<feature type="domain" description="ABM" evidence="1">
    <location>
        <begin position="2"/>
        <end position="93"/>
    </location>
</feature>
<dbReference type="InterPro" id="IPR007138">
    <property type="entry name" value="ABM_dom"/>
</dbReference>
<dbReference type="RefSeq" id="WP_349282899.1">
    <property type="nucleotide sequence ID" value="NZ_CBCSCU010000079.1"/>
</dbReference>
<keyword evidence="2" id="KW-0560">Oxidoreductase</keyword>
<reference evidence="2" key="1">
    <citation type="submission" date="2024-05" db="EMBL/GenBank/DDBJ databases">
        <authorList>
            <person name="Bunk B."/>
            <person name="Swiderski J."/>
            <person name="Sproer C."/>
            <person name="Thiel V."/>
        </authorList>
    </citation>
    <scope>NUCLEOTIDE SEQUENCE</scope>
    <source>
        <strain evidence="2">DSM 17735</strain>
        <plasmid evidence="2">p3</plasmid>
    </source>
</reference>
<dbReference type="PROSITE" id="PS51725">
    <property type="entry name" value="ABM"/>
    <property type="match status" value="1"/>
</dbReference>
<dbReference type="InterPro" id="IPR011008">
    <property type="entry name" value="Dimeric_a/b-barrel"/>
</dbReference>
<evidence type="ECO:0000313" key="2">
    <source>
        <dbReference type="EMBL" id="XBP73001.1"/>
    </source>
</evidence>
<dbReference type="Pfam" id="PF03992">
    <property type="entry name" value="ABM"/>
    <property type="match status" value="1"/>
</dbReference>
<name>A0AAU7LZF3_9BURK</name>
<dbReference type="EMBL" id="CP157678">
    <property type="protein sequence ID" value="XBP73001.1"/>
    <property type="molecule type" value="Genomic_DNA"/>
</dbReference>
<keyword evidence="2" id="KW-0503">Monooxygenase</keyword>
<accession>A0AAU7LZF3</accession>
<dbReference type="AlphaFoldDB" id="A0AAU7LZF3"/>
<geneLocation type="plasmid" evidence="2">
    <name>p3</name>
</geneLocation>
<gene>
    <name evidence="2" type="ORF">ABLV49_24745</name>
</gene>
<organism evidence="2">
    <name type="scientific">Polaromonas hydrogenivorans</name>
    <dbReference type="NCBI Taxonomy" id="335476"/>
    <lineage>
        <taxon>Bacteria</taxon>
        <taxon>Pseudomonadati</taxon>
        <taxon>Pseudomonadota</taxon>
        <taxon>Betaproteobacteria</taxon>
        <taxon>Burkholderiales</taxon>
        <taxon>Comamonadaceae</taxon>
        <taxon>Polaromonas</taxon>
    </lineage>
</organism>
<proteinExistence type="predicted"/>
<dbReference type="Gene3D" id="3.30.70.100">
    <property type="match status" value="1"/>
</dbReference>
<dbReference type="GO" id="GO:0004497">
    <property type="term" value="F:monooxygenase activity"/>
    <property type="evidence" value="ECO:0007669"/>
    <property type="project" value="UniProtKB-KW"/>
</dbReference>
<sequence>MILEVADIRVKKGQQAKFEEAVQLALGTVFPNAKGFCSHEFHRCIENPARYVLQLTWETLEDHTVAFRGSPLYAQWRSLVGEYFAQPPHVEHFERVSSAVTDSRAE</sequence>